<accession>A0A0M9GJT9</accession>
<dbReference type="RefSeq" id="WP_054061780.1">
    <property type="nucleotide sequence ID" value="NZ_JSYZ01000002.1"/>
</dbReference>
<evidence type="ECO:0000313" key="3">
    <source>
        <dbReference type="Proteomes" id="UP000037931"/>
    </source>
</evidence>
<dbReference type="PROSITE" id="PS51257">
    <property type="entry name" value="PROKAR_LIPOPROTEIN"/>
    <property type="match status" value="1"/>
</dbReference>
<dbReference type="STRING" id="50340.PF66_00428"/>
<feature type="signal peptide" evidence="1">
    <location>
        <begin position="1"/>
        <end position="17"/>
    </location>
</feature>
<sequence precursor="true">MMRAARSLMIFALPLLAAGCQMLAPSGPHPTAGLNRMQGELSSVDGKLLFQPCQEQRRFIVNDSGNTSIAQQAATFASKPGKLFVDLRGSFSSSKADSSDGQLNLQQLYRLERDNGGCADLDFRRQTVIASGHGPDWSFKASGKGMILERDKQPPLVLPYLEEQLGDGRFSLSTEANNQHIELWVAPQRCVDSTTGSVRHLSAELRINGQVQRGCATFGGARND</sequence>
<comment type="caution">
    <text evidence="2">The sequence shown here is derived from an EMBL/GenBank/DDBJ whole genome shotgun (WGS) entry which is preliminary data.</text>
</comment>
<evidence type="ECO:0000313" key="2">
    <source>
        <dbReference type="EMBL" id="KPA92690.1"/>
    </source>
</evidence>
<dbReference type="EMBL" id="JSYZ01000002">
    <property type="protein sequence ID" value="KPA92690.1"/>
    <property type="molecule type" value="Genomic_DNA"/>
</dbReference>
<feature type="chain" id="PRO_5005836261" evidence="1">
    <location>
        <begin position="18"/>
        <end position="224"/>
    </location>
</feature>
<dbReference type="OrthoDB" id="8776561at2"/>
<gene>
    <name evidence="2" type="ORF">PF66_00428</name>
</gene>
<dbReference type="Proteomes" id="UP000037931">
    <property type="component" value="Unassembled WGS sequence"/>
</dbReference>
<reference evidence="2 3" key="1">
    <citation type="journal article" date="2015" name="PLoS ONE">
        <title>Rice-Infecting Pseudomonas Genomes Are Highly Accessorized and Harbor Multiple Putative Virulence Mechanisms to Cause Sheath Brown Rot.</title>
        <authorList>
            <person name="Quibod I.L."/>
            <person name="Grande G."/>
            <person name="Oreiro E.G."/>
            <person name="Borja F.N."/>
            <person name="Dossa G.S."/>
            <person name="Mauleon R."/>
            <person name="Cruz C.V."/>
            <person name="Oliva R."/>
        </authorList>
    </citation>
    <scope>NUCLEOTIDE SEQUENCE [LARGE SCALE GENOMIC DNA]</scope>
    <source>
        <strain evidence="2 3">IRRI 6609</strain>
    </source>
</reference>
<protein>
    <submittedName>
        <fullName evidence="2">Putative membrane protein</fullName>
    </submittedName>
</protein>
<organism evidence="2 3">
    <name type="scientific">Pseudomonas asplenii</name>
    <dbReference type="NCBI Taxonomy" id="53407"/>
    <lineage>
        <taxon>Bacteria</taxon>
        <taxon>Pseudomonadati</taxon>
        <taxon>Pseudomonadota</taxon>
        <taxon>Gammaproteobacteria</taxon>
        <taxon>Pseudomonadales</taxon>
        <taxon>Pseudomonadaceae</taxon>
        <taxon>Pseudomonas</taxon>
    </lineage>
</organism>
<evidence type="ECO:0000256" key="1">
    <source>
        <dbReference type="SAM" id="SignalP"/>
    </source>
</evidence>
<dbReference type="AlphaFoldDB" id="A0A0M9GJT9"/>
<name>A0A0M9GJT9_9PSED</name>
<proteinExistence type="predicted"/>
<dbReference type="PATRIC" id="fig|50340.43.peg.2437"/>
<keyword evidence="1" id="KW-0732">Signal</keyword>
<keyword evidence="3" id="KW-1185">Reference proteome</keyword>